<evidence type="ECO:0000256" key="2">
    <source>
        <dbReference type="ARBA" id="ARBA00010488"/>
    </source>
</evidence>
<organism evidence="8 9">
    <name type="scientific">Phocaeicola sartorii</name>
    <dbReference type="NCBI Taxonomy" id="671267"/>
    <lineage>
        <taxon>Bacteria</taxon>
        <taxon>Pseudomonadati</taxon>
        <taxon>Bacteroidota</taxon>
        <taxon>Bacteroidia</taxon>
        <taxon>Bacteroidales</taxon>
        <taxon>Bacteroidaceae</taxon>
        <taxon>Phocaeicola</taxon>
    </lineage>
</organism>
<dbReference type="GO" id="GO:0047355">
    <property type="term" value="F:CDP-glycerol glycerophosphotransferase activity"/>
    <property type="evidence" value="ECO:0007669"/>
    <property type="project" value="InterPro"/>
</dbReference>
<dbReference type="SUPFAM" id="SSF53756">
    <property type="entry name" value="UDP-Glycosyltransferase/glycogen phosphorylase"/>
    <property type="match status" value="1"/>
</dbReference>
<evidence type="ECO:0000256" key="4">
    <source>
        <dbReference type="ARBA" id="ARBA00022679"/>
    </source>
</evidence>
<protein>
    <submittedName>
        <fullName evidence="8">Uncharacterized protein</fullName>
    </submittedName>
</protein>
<keyword evidence="5" id="KW-0777">Teichoic acid biosynthesis</keyword>
<keyword evidence="4" id="KW-0808">Transferase</keyword>
<evidence type="ECO:0000256" key="5">
    <source>
        <dbReference type="ARBA" id="ARBA00022944"/>
    </source>
</evidence>
<keyword evidence="6 7" id="KW-0472">Membrane</keyword>
<reference evidence="8 9" key="1">
    <citation type="submission" date="2013-04" db="EMBL/GenBank/DDBJ databases">
        <title>The Genome Sequence of Bacteroides massiliensis dnLKV3.</title>
        <authorList>
            <consortium name="The Broad Institute Genomics Platform"/>
            <consortium name="The Broad Institute Genome Sequencing Center for Infectious Disease"/>
            <person name="Earl A."/>
            <person name="Xavier R."/>
            <person name="Kuhn K."/>
            <person name="Stappenbeck T."/>
            <person name="Walker B."/>
            <person name="Young S."/>
            <person name="Zeng Q."/>
            <person name="Gargeya S."/>
            <person name="Fitzgerald M."/>
            <person name="Haas B."/>
            <person name="Abouelleil A."/>
            <person name="Allen A.W."/>
            <person name="Alvarado L."/>
            <person name="Arachchi H.M."/>
            <person name="Berlin A.M."/>
            <person name="Chapman S.B."/>
            <person name="Gainer-Dewar J."/>
            <person name="Goldberg J."/>
            <person name="Griggs A."/>
            <person name="Gujja S."/>
            <person name="Hansen M."/>
            <person name="Howarth C."/>
            <person name="Imamovic A."/>
            <person name="Ireland A."/>
            <person name="Larimer J."/>
            <person name="McCowan C."/>
            <person name="Murphy C."/>
            <person name="Pearson M."/>
            <person name="Poon T.W."/>
            <person name="Priest M."/>
            <person name="Roberts A."/>
            <person name="Saif S."/>
            <person name="Shea T."/>
            <person name="Sisk P."/>
            <person name="Sykes S."/>
            <person name="Wortman J."/>
            <person name="Nusbaum C."/>
            <person name="Birren B."/>
        </authorList>
    </citation>
    <scope>NUCLEOTIDE SEQUENCE [LARGE SCALE GENOMIC DNA]</scope>
    <source>
        <strain evidence="9">dnLKV3</strain>
    </source>
</reference>
<comment type="caution">
    <text evidence="8">The sequence shown here is derived from an EMBL/GenBank/DDBJ whole genome shotgun (WGS) entry which is preliminary data.</text>
</comment>
<evidence type="ECO:0000313" key="8">
    <source>
        <dbReference type="EMBL" id="EOS14906.1"/>
    </source>
</evidence>
<evidence type="ECO:0000256" key="6">
    <source>
        <dbReference type="ARBA" id="ARBA00023136"/>
    </source>
</evidence>
<dbReference type="HOGENOM" id="CLU_029598_2_0_10"/>
<dbReference type="STRING" id="1235788.C802_00923"/>
<evidence type="ECO:0000256" key="7">
    <source>
        <dbReference type="SAM" id="Phobius"/>
    </source>
</evidence>
<dbReference type="OrthoDB" id="9811865at2"/>
<dbReference type="EMBL" id="ASSP01000006">
    <property type="protein sequence ID" value="EOS14906.1"/>
    <property type="molecule type" value="Genomic_DNA"/>
</dbReference>
<dbReference type="GO" id="GO:0019350">
    <property type="term" value="P:teichoic acid biosynthetic process"/>
    <property type="evidence" value="ECO:0007669"/>
    <property type="project" value="UniProtKB-KW"/>
</dbReference>
<proteinExistence type="inferred from homology"/>
<gene>
    <name evidence="8" type="ORF">C802_00923</name>
</gene>
<dbReference type="RefSeq" id="WP_016275357.1">
    <property type="nucleotide sequence ID" value="NZ_CAKOCL010000011.1"/>
</dbReference>
<dbReference type="Pfam" id="PF04464">
    <property type="entry name" value="Glyphos_transf"/>
    <property type="match status" value="1"/>
</dbReference>
<comment type="subcellular location">
    <subcellularLocation>
        <location evidence="1">Cell membrane</location>
        <topology evidence="1">Peripheral membrane protein</topology>
    </subcellularLocation>
</comment>
<evidence type="ECO:0000256" key="1">
    <source>
        <dbReference type="ARBA" id="ARBA00004202"/>
    </source>
</evidence>
<dbReference type="PATRIC" id="fig|1235788.3.peg.931"/>
<dbReference type="Gene3D" id="3.40.50.11820">
    <property type="match status" value="1"/>
</dbReference>
<dbReference type="Proteomes" id="UP000014200">
    <property type="component" value="Unassembled WGS sequence"/>
</dbReference>
<dbReference type="InterPro" id="IPR043149">
    <property type="entry name" value="TagF_N"/>
</dbReference>
<keyword evidence="7" id="KW-0812">Transmembrane</keyword>
<keyword evidence="9" id="KW-1185">Reference proteome</keyword>
<evidence type="ECO:0000313" key="9">
    <source>
        <dbReference type="Proteomes" id="UP000014200"/>
    </source>
</evidence>
<dbReference type="PANTHER" id="PTHR37316:SF3">
    <property type="entry name" value="TEICHOIC ACID GLYCEROL-PHOSPHATE TRANSFERASE"/>
    <property type="match status" value="1"/>
</dbReference>
<dbReference type="InterPro" id="IPR043148">
    <property type="entry name" value="TagF_C"/>
</dbReference>
<keyword evidence="7" id="KW-1133">Transmembrane helix</keyword>
<dbReference type="InterPro" id="IPR051612">
    <property type="entry name" value="Teichoic_Acid_Biosynth"/>
</dbReference>
<keyword evidence="3" id="KW-1003">Cell membrane</keyword>
<dbReference type="AlphaFoldDB" id="R9IBN1"/>
<dbReference type="PANTHER" id="PTHR37316">
    <property type="entry name" value="TEICHOIC ACID GLYCEROL-PHOSPHATE PRIMASE"/>
    <property type="match status" value="1"/>
</dbReference>
<accession>R9IBN1</accession>
<dbReference type="InterPro" id="IPR007554">
    <property type="entry name" value="Glycerophosphate_synth"/>
</dbReference>
<dbReference type="Gene3D" id="3.40.50.12580">
    <property type="match status" value="1"/>
</dbReference>
<sequence length="409" mass="47491">MIKLLNRLIALFINVLVLMLRMVIPKNKKLAVAGGWRGKRFADNSKYFFIDYCRNYRTSYDMYWVTRDNSIYESLKKRGYPVVKAKSLKSIWLHLRAQYHIIDQSYDDILGYLSLTSVRINIWHGLPMKRIWRASSTPSTLRLSSFLGDTLYDAIGRFLFPGGWSDFNLCIPSDYAAEHIFDCCISKRQLSHSIRCSYPRVDFLKNSAILSGEEQEGELVAKMHSIHSAGGRILIYMPTFRDYQNSCFLGNKDKCEIDSFLDRLNKNNIYLFIKPHPEDKVLASVVHPSIVMIPALEDVYPILKFSDALVTDYSSIFFDYSTLGKPIIFYVFDYEYYKSTDRGIMLDFDKFDIGPKADNLADLAKEIFIEMGESNYSKKRSDFAKLVFQDNYPSLNEYLIRLISNKECN</sequence>
<feature type="transmembrane region" description="Helical" evidence="7">
    <location>
        <begin position="6"/>
        <end position="24"/>
    </location>
</feature>
<comment type="similarity">
    <text evidence="2">Belongs to the CDP-glycerol glycerophosphotransferase family.</text>
</comment>
<dbReference type="GO" id="GO:0005886">
    <property type="term" value="C:plasma membrane"/>
    <property type="evidence" value="ECO:0007669"/>
    <property type="project" value="UniProtKB-SubCell"/>
</dbReference>
<dbReference type="GeneID" id="82155652"/>
<name>R9IBN1_9BACT</name>
<evidence type="ECO:0000256" key="3">
    <source>
        <dbReference type="ARBA" id="ARBA00022475"/>
    </source>
</evidence>